<gene>
    <name evidence="9 10" type="primary">bioD</name>
    <name evidence="10" type="ORF">KMW28_13580</name>
</gene>
<organism evidence="10 11">
    <name type="scientific">Flammeovirga yaeyamensis</name>
    <dbReference type="NCBI Taxonomy" id="367791"/>
    <lineage>
        <taxon>Bacteria</taxon>
        <taxon>Pseudomonadati</taxon>
        <taxon>Bacteroidota</taxon>
        <taxon>Cytophagia</taxon>
        <taxon>Cytophagales</taxon>
        <taxon>Flammeovirgaceae</taxon>
        <taxon>Flammeovirga</taxon>
    </lineage>
</organism>
<keyword evidence="2 9" id="KW-0436">Ligase</keyword>
<dbReference type="GO" id="GO:0005524">
    <property type="term" value="F:ATP binding"/>
    <property type="evidence" value="ECO:0007669"/>
    <property type="project" value="UniProtKB-UniRule"/>
</dbReference>
<keyword evidence="3 9" id="KW-0479">Metal-binding</keyword>
<evidence type="ECO:0000256" key="9">
    <source>
        <dbReference type="HAMAP-Rule" id="MF_00336"/>
    </source>
</evidence>
<evidence type="ECO:0000256" key="3">
    <source>
        <dbReference type="ARBA" id="ARBA00022723"/>
    </source>
</evidence>
<dbReference type="InterPro" id="IPR004472">
    <property type="entry name" value="DTB_synth_BioD"/>
</dbReference>
<dbReference type="EMBL" id="CP076132">
    <property type="protein sequence ID" value="QWG00682.1"/>
    <property type="molecule type" value="Genomic_DNA"/>
</dbReference>
<dbReference type="Proteomes" id="UP000678679">
    <property type="component" value="Chromosome 1"/>
</dbReference>
<proteinExistence type="inferred from homology"/>
<dbReference type="EC" id="6.3.3.3" evidence="9"/>
<comment type="catalytic activity">
    <reaction evidence="9">
        <text>(7R,8S)-7,8-diammoniononanoate + CO2 + ATP = (4R,5S)-dethiobiotin + ADP + phosphate + 3 H(+)</text>
        <dbReference type="Rhea" id="RHEA:15805"/>
        <dbReference type="ChEBI" id="CHEBI:15378"/>
        <dbReference type="ChEBI" id="CHEBI:16526"/>
        <dbReference type="ChEBI" id="CHEBI:30616"/>
        <dbReference type="ChEBI" id="CHEBI:43474"/>
        <dbReference type="ChEBI" id="CHEBI:149469"/>
        <dbReference type="ChEBI" id="CHEBI:149473"/>
        <dbReference type="ChEBI" id="CHEBI:456216"/>
        <dbReference type="EC" id="6.3.3.3"/>
    </reaction>
</comment>
<sequence length="210" mass="23290">MEIFVTAIGTDSGKSVVSAILTEALNADYWKPVQAGFPTDTEGVHSILPTQKEKIKEGYLLKHPMSPHAAAELEGITIDLDQIVVPEYKNEILIVEGAGGIMVPLNDKDMVIDIPQKHQMPVILVSNIYLGNINHTLLSINELKRRGLNLMGIVFNGENNEATKSIILKHADCPELFHLPQLESVNKETVQEVANNVKENLIKNITHYHE</sequence>
<evidence type="ECO:0000313" key="11">
    <source>
        <dbReference type="Proteomes" id="UP000678679"/>
    </source>
</evidence>
<feature type="binding site" evidence="9">
    <location>
        <position position="40"/>
    </location>
    <ligand>
        <name>Mg(2+)</name>
        <dbReference type="ChEBI" id="CHEBI:18420"/>
    </ligand>
</feature>
<feature type="binding site" evidence="9">
    <location>
        <begin position="180"/>
        <end position="182"/>
    </location>
    <ligand>
        <name>ATP</name>
        <dbReference type="ChEBI" id="CHEBI:30616"/>
    </ligand>
</feature>
<feature type="binding site" evidence="9">
    <location>
        <position position="40"/>
    </location>
    <ligand>
        <name>ATP</name>
        <dbReference type="ChEBI" id="CHEBI:30616"/>
    </ligand>
</feature>
<dbReference type="HAMAP" id="MF_00336">
    <property type="entry name" value="BioD"/>
    <property type="match status" value="1"/>
</dbReference>
<evidence type="ECO:0000256" key="5">
    <source>
        <dbReference type="ARBA" id="ARBA00022756"/>
    </source>
</evidence>
<dbReference type="Gene3D" id="3.40.50.300">
    <property type="entry name" value="P-loop containing nucleotide triphosphate hydrolases"/>
    <property type="match status" value="1"/>
</dbReference>
<evidence type="ECO:0000313" key="10">
    <source>
        <dbReference type="EMBL" id="QWG00682.1"/>
    </source>
</evidence>
<comment type="caution">
    <text evidence="9">Lacks conserved residue(s) required for the propagation of feature annotation.</text>
</comment>
<dbReference type="SUPFAM" id="SSF52540">
    <property type="entry name" value="P-loop containing nucleoside triphosphate hydrolases"/>
    <property type="match status" value="1"/>
</dbReference>
<evidence type="ECO:0000256" key="2">
    <source>
        <dbReference type="ARBA" id="ARBA00022598"/>
    </source>
</evidence>
<comment type="subunit">
    <text evidence="9">Homodimer.</text>
</comment>
<dbReference type="GO" id="GO:0005829">
    <property type="term" value="C:cytosol"/>
    <property type="evidence" value="ECO:0007669"/>
    <property type="project" value="TreeGrafter"/>
</dbReference>
<dbReference type="KEGG" id="fya:KMW28_13580"/>
<dbReference type="PANTHER" id="PTHR43210:SF2">
    <property type="entry name" value="ATP-DEPENDENT DETHIOBIOTIN SYNTHETASE BIOD 2"/>
    <property type="match status" value="1"/>
</dbReference>
<keyword evidence="11" id="KW-1185">Reference proteome</keyword>
<feature type="binding site" evidence="9">
    <location>
        <begin position="96"/>
        <end position="99"/>
    </location>
    <ligand>
        <name>ATP</name>
        <dbReference type="ChEBI" id="CHEBI:30616"/>
    </ligand>
</feature>
<keyword evidence="5 9" id="KW-0093">Biotin biosynthesis</keyword>
<dbReference type="CDD" id="cd03109">
    <property type="entry name" value="DTBS"/>
    <property type="match status" value="1"/>
</dbReference>
<dbReference type="AlphaFoldDB" id="A0AAX1N3M8"/>
<accession>A0AAX1N3M8</accession>
<dbReference type="NCBIfam" id="TIGR00347">
    <property type="entry name" value="bioD"/>
    <property type="match status" value="1"/>
</dbReference>
<evidence type="ECO:0000256" key="8">
    <source>
        <dbReference type="ARBA" id="ARBA00047386"/>
    </source>
</evidence>
<comment type="subcellular location">
    <subcellularLocation>
        <location evidence="9">Cytoplasm</location>
    </subcellularLocation>
</comment>
<keyword evidence="4 9" id="KW-0547">Nucleotide-binding</keyword>
<dbReference type="RefSeq" id="WP_205958225.1">
    <property type="nucleotide sequence ID" value="NZ_CP076132.1"/>
</dbReference>
<keyword evidence="6 9" id="KW-0067">ATP-binding</keyword>
<keyword evidence="1 9" id="KW-0963">Cytoplasm</keyword>
<evidence type="ECO:0000256" key="6">
    <source>
        <dbReference type="ARBA" id="ARBA00022840"/>
    </source>
</evidence>
<protein>
    <recommendedName>
        <fullName evidence="9">ATP-dependent dethiobiotin synthetase BioD</fullName>
        <ecNumber evidence="9">6.3.3.3</ecNumber>
    </recommendedName>
    <alternativeName>
        <fullName evidence="9">DTB synthetase</fullName>
        <shortName evidence="9">DTBS</shortName>
    </alternativeName>
    <alternativeName>
        <fullName evidence="9">Dethiobiotin synthase</fullName>
    </alternativeName>
</protein>
<dbReference type="GO" id="GO:0000287">
    <property type="term" value="F:magnesium ion binding"/>
    <property type="evidence" value="ECO:0007669"/>
    <property type="project" value="UniProtKB-UniRule"/>
</dbReference>
<evidence type="ECO:0000256" key="7">
    <source>
        <dbReference type="ARBA" id="ARBA00022842"/>
    </source>
</evidence>
<dbReference type="Pfam" id="PF13500">
    <property type="entry name" value="AAA_26"/>
    <property type="match status" value="1"/>
</dbReference>
<comment type="pathway">
    <text evidence="9">Cofactor biosynthesis; biotin biosynthesis; biotin from 7,8-diaminononanoate: step 1/2.</text>
</comment>
<feature type="active site" evidence="9">
    <location>
        <position position="31"/>
    </location>
</feature>
<evidence type="ECO:0000256" key="4">
    <source>
        <dbReference type="ARBA" id="ARBA00022741"/>
    </source>
</evidence>
<comment type="cofactor">
    <cofactor evidence="9">
        <name>Mg(2+)</name>
        <dbReference type="ChEBI" id="CHEBI:18420"/>
    </cofactor>
</comment>
<feature type="binding site" evidence="9">
    <location>
        <begin position="11"/>
        <end position="16"/>
    </location>
    <ligand>
        <name>ATP</name>
        <dbReference type="ChEBI" id="CHEBI:30616"/>
    </ligand>
</feature>
<comment type="function">
    <text evidence="9">Catalyzes a mechanistically unusual reaction, the ATP-dependent insertion of CO2 between the N7 and N8 nitrogen atoms of 7,8-diaminopelargonic acid (DAPA, also called 7,8-diammoniononanoate) to form a ureido ring.</text>
</comment>
<comment type="similarity">
    <text evidence="9">Belongs to the dethiobiotin synthetase family.</text>
</comment>
<dbReference type="GO" id="GO:0009102">
    <property type="term" value="P:biotin biosynthetic process"/>
    <property type="evidence" value="ECO:0007669"/>
    <property type="project" value="UniProtKB-UniRule"/>
</dbReference>
<dbReference type="PANTHER" id="PTHR43210">
    <property type="entry name" value="DETHIOBIOTIN SYNTHETASE"/>
    <property type="match status" value="1"/>
</dbReference>
<dbReference type="PIRSF" id="PIRSF006755">
    <property type="entry name" value="DTB_synth"/>
    <property type="match status" value="1"/>
</dbReference>
<comment type="catalytic activity">
    <reaction evidence="8">
        <text>(7R,8S)-8-amino-7-(carboxyamino)nonanoate + ATP = (4R,5S)-dethiobiotin + ADP + phosphate + H(+)</text>
        <dbReference type="Rhea" id="RHEA:63684"/>
        <dbReference type="ChEBI" id="CHEBI:15378"/>
        <dbReference type="ChEBI" id="CHEBI:30616"/>
        <dbReference type="ChEBI" id="CHEBI:43474"/>
        <dbReference type="ChEBI" id="CHEBI:149470"/>
        <dbReference type="ChEBI" id="CHEBI:149473"/>
        <dbReference type="ChEBI" id="CHEBI:456216"/>
    </reaction>
</comment>
<feature type="binding site" evidence="9">
    <location>
        <position position="15"/>
    </location>
    <ligand>
        <name>Mg(2+)</name>
        <dbReference type="ChEBI" id="CHEBI:18420"/>
    </ligand>
</feature>
<dbReference type="InterPro" id="IPR027417">
    <property type="entry name" value="P-loop_NTPase"/>
</dbReference>
<keyword evidence="7 9" id="KW-0460">Magnesium</keyword>
<dbReference type="GO" id="GO:0004141">
    <property type="term" value="F:dethiobiotin synthase activity"/>
    <property type="evidence" value="ECO:0007669"/>
    <property type="project" value="UniProtKB-UniRule"/>
</dbReference>
<feature type="binding site" evidence="9">
    <location>
        <position position="96"/>
    </location>
    <ligand>
        <name>Mg(2+)</name>
        <dbReference type="ChEBI" id="CHEBI:18420"/>
    </ligand>
</feature>
<name>A0AAX1N3M8_9BACT</name>
<reference evidence="10 11" key="1">
    <citation type="submission" date="2021-05" db="EMBL/GenBank/DDBJ databases">
        <title>Comparative genomic studies on the polysaccharide-degrading batcterial strains of the Flammeovirga genus.</title>
        <authorList>
            <person name="Zewei F."/>
            <person name="Zheng Z."/>
            <person name="Yu L."/>
            <person name="Ruyue G."/>
            <person name="Yanhong M."/>
            <person name="Yuanyuan C."/>
            <person name="Jingyan G."/>
            <person name="Wenjun H."/>
        </authorList>
    </citation>
    <scope>NUCLEOTIDE SEQUENCE [LARGE SCALE GENOMIC DNA]</scope>
    <source>
        <strain evidence="10 11">NBRC:100898</strain>
    </source>
</reference>
<evidence type="ECO:0000256" key="1">
    <source>
        <dbReference type="ARBA" id="ARBA00022490"/>
    </source>
</evidence>